<comment type="subcellular location">
    <subcellularLocation>
        <location evidence="1">Membrane</location>
        <topology evidence="1">Multi-pass membrane protein</topology>
    </subcellularLocation>
</comment>
<protein>
    <recommendedName>
        <fullName evidence="8">Amino acid permease/ SLC12A domain-containing protein</fullName>
    </recommendedName>
</protein>
<dbReference type="InterPro" id="IPR002293">
    <property type="entry name" value="AA/rel_permease1"/>
</dbReference>
<dbReference type="Pfam" id="PF13520">
    <property type="entry name" value="AA_permease_2"/>
    <property type="match status" value="2"/>
</dbReference>
<feature type="transmembrane region" description="Helical" evidence="5">
    <location>
        <begin position="387"/>
        <end position="407"/>
    </location>
</feature>
<organism evidence="6 7">
    <name type="scientific">Verruconis gallopava</name>
    <dbReference type="NCBI Taxonomy" id="253628"/>
    <lineage>
        <taxon>Eukaryota</taxon>
        <taxon>Fungi</taxon>
        <taxon>Dikarya</taxon>
        <taxon>Ascomycota</taxon>
        <taxon>Pezizomycotina</taxon>
        <taxon>Dothideomycetes</taxon>
        <taxon>Pleosporomycetidae</taxon>
        <taxon>Venturiales</taxon>
        <taxon>Sympoventuriaceae</taxon>
        <taxon>Verruconis</taxon>
    </lineage>
</organism>
<feature type="transmembrane region" description="Helical" evidence="5">
    <location>
        <begin position="501"/>
        <end position="521"/>
    </location>
</feature>
<dbReference type="Gene3D" id="1.20.1740.10">
    <property type="entry name" value="Amino acid/polyamine transporter I"/>
    <property type="match status" value="1"/>
</dbReference>
<accession>A0A0D2AQQ9</accession>
<dbReference type="EMBL" id="KN847530">
    <property type="protein sequence ID" value="KIW08870.1"/>
    <property type="molecule type" value="Genomic_DNA"/>
</dbReference>
<evidence type="ECO:0000256" key="1">
    <source>
        <dbReference type="ARBA" id="ARBA00004141"/>
    </source>
</evidence>
<feature type="transmembrane region" description="Helical" evidence="5">
    <location>
        <begin position="574"/>
        <end position="598"/>
    </location>
</feature>
<dbReference type="PANTHER" id="PTHR11785:SF353">
    <property type="entry name" value="METHIONINE TRANSPORTER (EUROFUNG)"/>
    <property type="match status" value="1"/>
</dbReference>
<dbReference type="RefSeq" id="XP_016218739.1">
    <property type="nucleotide sequence ID" value="XM_016353586.1"/>
</dbReference>
<sequence length="674" mass="74529">MDSNNFTALEHKVVTMAHESDGNSQRDSEDSPAELPFAIDEAEIYTEAPAAEFRLGRGTIMCLVMNRMIGSGIFTNAGNMFRSTNSTGAALMLWLAGVLYATAGVIIYIEYGLSVPRWTVDGTKIAVPRSGGDMNYLSYVYRWPAYRKDTVQFATVFYGITFIFFGTMAGNAINCAINLLTASNPGQDAPNNAQVRGVAVSITFLALFAHAFSRRGGLALNNLFAIVKLGMLLLIIGVTLAYSSGSIGPSPNLESTPWAQQPLFDGQEFSRNATLLENLALPYSFGRASHDSHSYSDAFLDVIFTFSGFEQANYVLGEISQPHRKFPIALGLSASTVSVLFVAVNICYWTVVPQYIAAKPGQNVAEAFFTITLGSLRPDDPYLGKRIASAFIAVSALGNVIVMSYTATRVKQEIAKEGFLPWPKFFAPDYDMSIGRILNWIQRKSASRLEWLFRSKWFAPANYRERTPVGASILHIFSCFVLISATAGMQAINAFDLLTGMSAYLINGFFGSFLALGILWLRLFKGKQWRMKSTAVRPSVSISAAAIYLVLNAWAVIANWIPSHGSSRQSPLEWYLIPVLSWIVLGFGVLWYVGFLLVMRRKDKKTNTVLVIRKVPDVREDPPFSGIFVQEHETSYIDRLPKDEAERLELHEAINLDIRGGSDVDSMEHDEFVA</sequence>
<dbReference type="VEuPathDB" id="FungiDB:PV09_00794"/>
<keyword evidence="2 5" id="KW-0812">Transmembrane</keyword>
<feature type="transmembrane region" description="Helical" evidence="5">
    <location>
        <begin position="218"/>
        <end position="242"/>
    </location>
</feature>
<feature type="transmembrane region" description="Helical" evidence="5">
    <location>
        <begin position="156"/>
        <end position="181"/>
    </location>
</feature>
<dbReference type="GO" id="GO:0015179">
    <property type="term" value="F:L-amino acid transmembrane transporter activity"/>
    <property type="evidence" value="ECO:0007669"/>
    <property type="project" value="TreeGrafter"/>
</dbReference>
<evidence type="ECO:0000256" key="2">
    <source>
        <dbReference type="ARBA" id="ARBA00022692"/>
    </source>
</evidence>
<dbReference type="OrthoDB" id="5982228at2759"/>
<feature type="transmembrane region" description="Helical" evidence="5">
    <location>
        <begin position="542"/>
        <end position="562"/>
    </location>
</feature>
<keyword evidence="7" id="KW-1185">Reference proteome</keyword>
<feature type="transmembrane region" description="Helical" evidence="5">
    <location>
        <begin position="473"/>
        <end position="495"/>
    </location>
</feature>
<proteinExistence type="predicted"/>
<dbReference type="PANTHER" id="PTHR11785">
    <property type="entry name" value="AMINO ACID TRANSPORTER"/>
    <property type="match status" value="1"/>
</dbReference>
<evidence type="ECO:0008006" key="8">
    <source>
        <dbReference type="Google" id="ProtNLM"/>
    </source>
</evidence>
<dbReference type="InterPro" id="IPR050598">
    <property type="entry name" value="AminoAcid_Transporter"/>
</dbReference>
<dbReference type="STRING" id="253628.A0A0D2AQQ9"/>
<evidence type="ECO:0000256" key="4">
    <source>
        <dbReference type="ARBA" id="ARBA00023136"/>
    </source>
</evidence>
<dbReference type="InParanoid" id="A0A0D2AQQ9"/>
<evidence type="ECO:0000256" key="5">
    <source>
        <dbReference type="SAM" id="Phobius"/>
    </source>
</evidence>
<dbReference type="GO" id="GO:0016020">
    <property type="term" value="C:membrane"/>
    <property type="evidence" value="ECO:0007669"/>
    <property type="project" value="UniProtKB-SubCell"/>
</dbReference>
<gene>
    <name evidence="6" type="ORF">PV09_00794</name>
</gene>
<keyword evidence="3 5" id="KW-1133">Transmembrane helix</keyword>
<dbReference type="HOGENOM" id="CLU_013661_1_1_1"/>
<evidence type="ECO:0000313" key="7">
    <source>
        <dbReference type="Proteomes" id="UP000053259"/>
    </source>
</evidence>
<name>A0A0D2AQQ9_9PEZI</name>
<evidence type="ECO:0000256" key="3">
    <source>
        <dbReference type="ARBA" id="ARBA00022989"/>
    </source>
</evidence>
<feature type="transmembrane region" description="Helical" evidence="5">
    <location>
        <begin position="193"/>
        <end position="212"/>
    </location>
</feature>
<keyword evidence="4 5" id="KW-0472">Membrane</keyword>
<feature type="transmembrane region" description="Helical" evidence="5">
    <location>
        <begin position="89"/>
        <end position="109"/>
    </location>
</feature>
<dbReference type="AlphaFoldDB" id="A0A0D2AQQ9"/>
<dbReference type="Proteomes" id="UP000053259">
    <property type="component" value="Unassembled WGS sequence"/>
</dbReference>
<dbReference type="GeneID" id="27308767"/>
<reference evidence="6 7" key="1">
    <citation type="submission" date="2015-01" db="EMBL/GenBank/DDBJ databases">
        <title>The Genome Sequence of Ochroconis gallopava CBS43764.</title>
        <authorList>
            <consortium name="The Broad Institute Genomics Platform"/>
            <person name="Cuomo C."/>
            <person name="de Hoog S."/>
            <person name="Gorbushina A."/>
            <person name="Stielow B."/>
            <person name="Teixiera M."/>
            <person name="Abouelleil A."/>
            <person name="Chapman S.B."/>
            <person name="Priest M."/>
            <person name="Young S.K."/>
            <person name="Wortman J."/>
            <person name="Nusbaum C."/>
            <person name="Birren B."/>
        </authorList>
    </citation>
    <scope>NUCLEOTIDE SEQUENCE [LARGE SCALE GENOMIC DNA]</scope>
    <source>
        <strain evidence="6 7">CBS 43764</strain>
    </source>
</reference>
<evidence type="ECO:0000313" key="6">
    <source>
        <dbReference type="EMBL" id="KIW08870.1"/>
    </source>
</evidence>
<feature type="transmembrane region" description="Helical" evidence="5">
    <location>
        <begin position="328"/>
        <end position="351"/>
    </location>
</feature>